<evidence type="ECO:0000313" key="5">
    <source>
        <dbReference type="EnsemblPlants" id="OBART08G21000.1"/>
    </source>
</evidence>
<name>A0A0D3H2B1_9ORYZ</name>
<dbReference type="InterPro" id="IPR036529">
    <property type="entry name" value="KIX_dom_sf"/>
</dbReference>
<feature type="domain" description="Mediator complex subunit 15 KIX" evidence="4">
    <location>
        <begin position="69"/>
        <end position="148"/>
    </location>
</feature>
<dbReference type="AlphaFoldDB" id="A0A0D3H2B1"/>
<proteinExistence type="predicted"/>
<dbReference type="STRING" id="65489.A0A0D3H2B1"/>
<evidence type="ECO:0000256" key="3">
    <source>
        <dbReference type="SAM" id="MobiDB-lite"/>
    </source>
</evidence>
<dbReference type="PaxDb" id="65489-OBART08G21000.1"/>
<evidence type="ECO:0000256" key="1">
    <source>
        <dbReference type="ARBA" id="ARBA00004123"/>
    </source>
</evidence>
<dbReference type="eggNOG" id="ENOG502QQV3">
    <property type="taxonomic scope" value="Eukaryota"/>
</dbReference>
<evidence type="ECO:0000256" key="2">
    <source>
        <dbReference type="ARBA" id="ARBA00023242"/>
    </source>
</evidence>
<dbReference type="InterPro" id="IPR044661">
    <property type="entry name" value="MED15a/b/c-like"/>
</dbReference>
<protein>
    <recommendedName>
        <fullName evidence="4">Mediator complex subunit 15 KIX domain-containing protein</fullName>
    </recommendedName>
</protein>
<dbReference type="EnsemblPlants" id="OBART08G21000.1">
    <property type="protein sequence ID" value="OBART08G21000.1"/>
    <property type="gene ID" value="OBART08G21000"/>
</dbReference>
<dbReference type="HOGENOM" id="CLU_145059_0_0_1"/>
<reference evidence="5" key="2">
    <citation type="submission" date="2015-03" db="UniProtKB">
        <authorList>
            <consortium name="EnsemblPlants"/>
        </authorList>
    </citation>
    <scope>IDENTIFICATION</scope>
</reference>
<dbReference type="Pfam" id="PF16987">
    <property type="entry name" value="KIX_2"/>
    <property type="match status" value="1"/>
</dbReference>
<dbReference type="GO" id="GO:0031490">
    <property type="term" value="F:chromatin DNA binding"/>
    <property type="evidence" value="ECO:0007669"/>
    <property type="project" value="InterPro"/>
</dbReference>
<keyword evidence="6" id="KW-1185">Reference proteome</keyword>
<dbReference type="Gramene" id="OBART08G21000.1">
    <property type="protein sequence ID" value="OBART08G21000.1"/>
    <property type="gene ID" value="OBART08G21000"/>
</dbReference>
<dbReference type="PANTHER" id="PTHR33137">
    <property type="entry name" value="MEDIATOR OF RNA POLYMERASE II TRANSCRIPTION SUBUNIT 15A-RELATED"/>
    <property type="match status" value="1"/>
</dbReference>
<feature type="region of interest" description="Disordered" evidence="3">
    <location>
        <begin position="1"/>
        <end position="77"/>
    </location>
</feature>
<reference evidence="5" key="1">
    <citation type="journal article" date="2009" name="Rice">
        <title>De Novo Next Generation Sequencing of Plant Genomes.</title>
        <authorList>
            <person name="Rounsley S."/>
            <person name="Marri P.R."/>
            <person name="Yu Y."/>
            <person name="He R."/>
            <person name="Sisneros N."/>
            <person name="Goicoechea J.L."/>
            <person name="Lee S.J."/>
            <person name="Angelova A."/>
            <person name="Kudrna D."/>
            <person name="Luo M."/>
            <person name="Affourtit J."/>
            <person name="Desany B."/>
            <person name="Knight J."/>
            <person name="Niazi F."/>
            <person name="Egholm M."/>
            <person name="Wing R.A."/>
        </authorList>
    </citation>
    <scope>NUCLEOTIDE SEQUENCE [LARGE SCALE GENOMIC DNA]</scope>
    <source>
        <strain evidence="5">cv. IRGC 105608</strain>
    </source>
</reference>
<organism evidence="5">
    <name type="scientific">Oryza barthii</name>
    <dbReference type="NCBI Taxonomy" id="65489"/>
    <lineage>
        <taxon>Eukaryota</taxon>
        <taxon>Viridiplantae</taxon>
        <taxon>Streptophyta</taxon>
        <taxon>Embryophyta</taxon>
        <taxon>Tracheophyta</taxon>
        <taxon>Spermatophyta</taxon>
        <taxon>Magnoliopsida</taxon>
        <taxon>Liliopsida</taxon>
        <taxon>Poales</taxon>
        <taxon>Poaceae</taxon>
        <taxon>BOP clade</taxon>
        <taxon>Oryzoideae</taxon>
        <taxon>Oryzeae</taxon>
        <taxon>Oryzinae</taxon>
        <taxon>Oryza</taxon>
    </lineage>
</organism>
<comment type="subcellular location">
    <subcellularLocation>
        <location evidence="1">Nucleus</location>
    </subcellularLocation>
</comment>
<dbReference type="Proteomes" id="UP000026960">
    <property type="component" value="Chromosome 8"/>
</dbReference>
<feature type="compositionally biased region" description="Basic residues" evidence="3">
    <location>
        <begin position="24"/>
        <end position="34"/>
    </location>
</feature>
<dbReference type="GO" id="GO:0003713">
    <property type="term" value="F:transcription coactivator activity"/>
    <property type="evidence" value="ECO:0007669"/>
    <property type="project" value="InterPro"/>
</dbReference>
<dbReference type="GO" id="GO:0005634">
    <property type="term" value="C:nucleus"/>
    <property type="evidence" value="ECO:0007669"/>
    <property type="project" value="UniProtKB-SubCell"/>
</dbReference>
<sequence>MGISPNRLQISSTAAASSLACKLQSKKKKRKTKRRMDGGGGNWRPTQGADPAAAGGIDLSAPAPAPAGGDWRSQLQSEGRTRIVNKIVETLKKHLPVSGPEGLNELQKLAVRFEERIYTGATSQSDYLRKLSLKMLSMETKTQQSPGNAQVIQNQNPPGSGVTMLPKNICQVLRKETKENGEIN</sequence>
<dbReference type="SUPFAM" id="SSF47040">
    <property type="entry name" value="Kix domain of CBP (creb binding protein)"/>
    <property type="match status" value="1"/>
</dbReference>
<keyword evidence="2" id="KW-0539">Nucleus</keyword>
<dbReference type="Gene3D" id="1.10.246.20">
    <property type="entry name" value="Coactivator CBP, KIX domain"/>
    <property type="match status" value="1"/>
</dbReference>
<dbReference type="PANTHER" id="PTHR33137:SF4">
    <property type="entry name" value="MEDIATOR OF RNA POLYMERASE II TRANSCRIPTION SUBUNIT 15A-RELATED"/>
    <property type="match status" value="1"/>
</dbReference>
<evidence type="ECO:0000313" key="6">
    <source>
        <dbReference type="Proteomes" id="UP000026960"/>
    </source>
</evidence>
<dbReference type="PROSITE" id="PS51257">
    <property type="entry name" value="PROKAR_LIPOPROTEIN"/>
    <property type="match status" value="1"/>
</dbReference>
<evidence type="ECO:0000259" key="4">
    <source>
        <dbReference type="Pfam" id="PF16987"/>
    </source>
</evidence>
<accession>A0A0D3H2B1</accession>
<dbReference type="InterPro" id="IPR036546">
    <property type="entry name" value="MED15_KIX"/>
</dbReference>
<dbReference type="FunFam" id="1.10.246.20:FF:000003">
    <property type="entry name" value="Mediator of RNA polymerase II transcription subunit 15a"/>
    <property type="match status" value="1"/>
</dbReference>
<feature type="compositionally biased region" description="Polar residues" evidence="3">
    <location>
        <begin position="1"/>
        <end position="16"/>
    </location>
</feature>